<keyword evidence="4" id="KW-1185">Reference proteome</keyword>
<dbReference type="SUPFAM" id="SSF55298">
    <property type="entry name" value="YjgF-like"/>
    <property type="match status" value="1"/>
</dbReference>
<dbReference type="InterPro" id="IPR006175">
    <property type="entry name" value="YjgF/YER057c/UK114"/>
</dbReference>
<comment type="caution">
    <text evidence="3">The sequence shown here is derived from an EMBL/GenBank/DDBJ whole genome shotgun (WGS) entry which is preliminary data.</text>
</comment>
<dbReference type="Gene3D" id="3.30.1330.40">
    <property type="entry name" value="RutC-like"/>
    <property type="match status" value="1"/>
</dbReference>
<gene>
    <name evidence="3" type="ORF">JOF54_001016</name>
</gene>
<reference evidence="3 4" key="1">
    <citation type="submission" date="2021-03" db="EMBL/GenBank/DDBJ databases">
        <title>Sequencing the genomes of 1000 actinobacteria strains.</title>
        <authorList>
            <person name="Klenk H.-P."/>
        </authorList>
    </citation>
    <scope>NUCLEOTIDE SEQUENCE [LARGE SCALE GENOMIC DNA]</scope>
    <source>
        <strain evidence="3 4">DSM 12936</strain>
    </source>
</reference>
<dbReference type="PANTHER" id="PTHR11803">
    <property type="entry name" value="2-IMINOBUTANOATE/2-IMINOPROPANOATE DEAMINASE RIDA"/>
    <property type="match status" value="1"/>
</dbReference>
<dbReference type="CDD" id="cd00448">
    <property type="entry name" value="YjgF_YER057c_UK114_family"/>
    <property type="match status" value="1"/>
</dbReference>
<protein>
    <submittedName>
        <fullName evidence="3">Enamine deaminase RidA (YjgF/YER057c/UK114 family)</fullName>
    </submittedName>
</protein>
<sequence>MTAASTVRLLRSPALSVDLPYAHAATTDAPVRLVFTAGACPLDEEGRTVAVGDLLGQAERVLVNLRAALRAGGAELEDVLVITAYVASSSREDLAAVWQVVRRHFGAHDVPGTLLGVTVLGWPDQLVEVEAVAVARTGAPASDQRADQVDDDPGQRAHPERA</sequence>
<evidence type="ECO:0000256" key="1">
    <source>
        <dbReference type="ARBA" id="ARBA00010552"/>
    </source>
</evidence>
<comment type="similarity">
    <text evidence="1">Belongs to the RutC family.</text>
</comment>
<feature type="region of interest" description="Disordered" evidence="2">
    <location>
        <begin position="139"/>
        <end position="162"/>
    </location>
</feature>
<evidence type="ECO:0000313" key="3">
    <source>
        <dbReference type="EMBL" id="MBP2416094.1"/>
    </source>
</evidence>
<dbReference type="EMBL" id="JAGIOB010000001">
    <property type="protein sequence ID" value="MBP2416094.1"/>
    <property type="molecule type" value="Genomic_DNA"/>
</dbReference>
<dbReference type="RefSeq" id="WP_210053578.1">
    <property type="nucleotide sequence ID" value="NZ_BAAAMH010000018.1"/>
</dbReference>
<dbReference type="Pfam" id="PF01042">
    <property type="entry name" value="Ribonuc_L-PSP"/>
    <property type="match status" value="1"/>
</dbReference>
<dbReference type="PANTHER" id="PTHR11803:SF58">
    <property type="entry name" value="PROTEIN HMF1-RELATED"/>
    <property type="match status" value="1"/>
</dbReference>
<feature type="compositionally biased region" description="Basic and acidic residues" evidence="2">
    <location>
        <begin position="144"/>
        <end position="162"/>
    </location>
</feature>
<evidence type="ECO:0000256" key="2">
    <source>
        <dbReference type="SAM" id="MobiDB-lite"/>
    </source>
</evidence>
<accession>A0ABS4Z4Y0</accession>
<dbReference type="InterPro" id="IPR035959">
    <property type="entry name" value="RutC-like_sf"/>
</dbReference>
<organism evidence="3 4">
    <name type="scientific">Microlunatus capsulatus</name>
    <dbReference type="NCBI Taxonomy" id="99117"/>
    <lineage>
        <taxon>Bacteria</taxon>
        <taxon>Bacillati</taxon>
        <taxon>Actinomycetota</taxon>
        <taxon>Actinomycetes</taxon>
        <taxon>Propionibacteriales</taxon>
        <taxon>Propionibacteriaceae</taxon>
        <taxon>Microlunatus</taxon>
    </lineage>
</organism>
<name>A0ABS4Z4Y0_9ACTN</name>
<evidence type="ECO:0000313" key="4">
    <source>
        <dbReference type="Proteomes" id="UP000758168"/>
    </source>
</evidence>
<proteinExistence type="inferred from homology"/>
<dbReference type="Proteomes" id="UP000758168">
    <property type="component" value="Unassembled WGS sequence"/>
</dbReference>